<evidence type="ECO:0000256" key="1">
    <source>
        <dbReference type="ARBA" id="ARBA00022602"/>
    </source>
</evidence>
<reference evidence="7 8" key="1">
    <citation type="submission" date="2019-03" db="EMBL/GenBank/DDBJ databases">
        <title>Genomic Encyclopedia of Type Strains, Phase IV (KMG-IV): sequencing the most valuable type-strain genomes for metagenomic binning, comparative biology and taxonomic classification.</title>
        <authorList>
            <person name="Goeker M."/>
        </authorList>
    </citation>
    <scope>NUCLEOTIDE SEQUENCE [LARGE SCALE GENOMIC DNA]</scope>
    <source>
        <strain evidence="7 8">DSM 24984</strain>
    </source>
</reference>
<dbReference type="NCBIfam" id="TIGR00421">
    <property type="entry name" value="ubiX_pad"/>
    <property type="match status" value="1"/>
</dbReference>
<dbReference type="OrthoDB" id="9781577at2"/>
<dbReference type="SUPFAM" id="SSF52507">
    <property type="entry name" value="Homo-oligomeric flavin-containing Cys decarboxylases, HFCD"/>
    <property type="match status" value="1"/>
</dbReference>
<sequence>MRRVFLGVTGASGAVYAKDLITRLPEHDCELHLCITPDALTNINLELKKEYLTPQQFINDIDAKAVLHDYKNFAAPVSSGSFMVDSYIIAPASMGFVGRAAGGISSNLIERCADVALKERRKLLILFREMPLNLIHLENLTLLTRAGAVILPAAPGFYHNPSGIDELISFVTGKIFDIIGIEHNLYKRWGDEPQSV</sequence>
<organism evidence="7 8">
    <name type="scientific">Seleniivibrio woodruffii</name>
    <dbReference type="NCBI Taxonomy" id="1078050"/>
    <lineage>
        <taxon>Bacteria</taxon>
        <taxon>Pseudomonadati</taxon>
        <taxon>Deferribacterota</taxon>
        <taxon>Deferribacteres</taxon>
        <taxon>Deferribacterales</taxon>
        <taxon>Geovibrionaceae</taxon>
        <taxon>Seleniivibrio</taxon>
    </lineage>
</organism>
<protein>
    <recommendedName>
        <fullName evidence="5">Flavin prenyltransferase UbiX</fullName>
        <ecNumber evidence="5">2.5.1.129</ecNumber>
    </recommendedName>
</protein>
<dbReference type="InterPro" id="IPR003382">
    <property type="entry name" value="Flavoprotein"/>
</dbReference>
<evidence type="ECO:0000256" key="4">
    <source>
        <dbReference type="ARBA" id="ARBA00022679"/>
    </source>
</evidence>
<evidence type="ECO:0000313" key="8">
    <source>
        <dbReference type="Proteomes" id="UP000294614"/>
    </source>
</evidence>
<dbReference type="HAMAP" id="MF_01984">
    <property type="entry name" value="ubiX_pad"/>
    <property type="match status" value="1"/>
</dbReference>
<keyword evidence="3 5" id="KW-0288">FMN</keyword>
<dbReference type="EC" id="2.5.1.129" evidence="5"/>
<feature type="binding site" evidence="5">
    <location>
        <position position="158"/>
    </location>
    <ligand>
        <name>dimethylallyl phosphate</name>
        <dbReference type="ChEBI" id="CHEBI:88052"/>
    </ligand>
</feature>
<proteinExistence type="inferred from homology"/>
<dbReference type="AlphaFoldDB" id="A0A4R1K8H9"/>
<dbReference type="Gene3D" id="3.40.50.1950">
    <property type="entry name" value="Flavin prenyltransferase-like"/>
    <property type="match status" value="1"/>
</dbReference>
<dbReference type="EMBL" id="SMGG01000004">
    <property type="protein sequence ID" value="TCK60646.1"/>
    <property type="molecule type" value="Genomic_DNA"/>
</dbReference>
<gene>
    <name evidence="5" type="primary">ubiX</name>
    <name evidence="7" type="ORF">C8D98_1525</name>
</gene>
<dbReference type="Pfam" id="PF02441">
    <property type="entry name" value="Flavoprotein"/>
    <property type="match status" value="1"/>
</dbReference>
<dbReference type="InterPro" id="IPR004507">
    <property type="entry name" value="UbiX-like"/>
</dbReference>
<comment type="caution">
    <text evidence="5">Lacks conserved residue(s) required for the propagation of feature annotation.</text>
</comment>
<keyword evidence="4 5" id="KW-0808">Transferase</keyword>
<keyword evidence="8" id="KW-1185">Reference proteome</keyword>
<feature type="binding site" evidence="5">
    <location>
        <position position="174"/>
    </location>
    <ligand>
        <name>dimethylallyl phosphate</name>
        <dbReference type="ChEBI" id="CHEBI:88052"/>
    </ligand>
</feature>
<evidence type="ECO:0000259" key="6">
    <source>
        <dbReference type="Pfam" id="PF02441"/>
    </source>
</evidence>
<accession>A0A4R1K8H9</accession>
<feature type="binding site" evidence="5">
    <location>
        <position position="128"/>
    </location>
    <ligand>
        <name>FMN</name>
        <dbReference type="ChEBI" id="CHEBI:58210"/>
    </ligand>
</feature>
<evidence type="ECO:0000256" key="3">
    <source>
        <dbReference type="ARBA" id="ARBA00022643"/>
    </source>
</evidence>
<keyword evidence="2 5" id="KW-0285">Flavoprotein</keyword>
<evidence type="ECO:0000313" key="7">
    <source>
        <dbReference type="EMBL" id="TCK60646.1"/>
    </source>
</evidence>
<evidence type="ECO:0000256" key="2">
    <source>
        <dbReference type="ARBA" id="ARBA00022630"/>
    </source>
</evidence>
<evidence type="ECO:0000256" key="5">
    <source>
        <dbReference type="HAMAP-Rule" id="MF_01984"/>
    </source>
</evidence>
<comment type="catalytic activity">
    <reaction evidence="5">
        <text>dimethylallyl phosphate + FMNH2 = prenylated FMNH2 + phosphate</text>
        <dbReference type="Rhea" id="RHEA:37743"/>
        <dbReference type="ChEBI" id="CHEBI:43474"/>
        <dbReference type="ChEBI" id="CHEBI:57618"/>
        <dbReference type="ChEBI" id="CHEBI:87467"/>
        <dbReference type="ChEBI" id="CHEBI:88052"/>
        <dbReference type="EC" id="2.5.1.129"/>
    </reaction>
</comment>
<keyword evidence="1 5" id="KW-0637">Prenyltransferase</keyword>
<feature type="binding site" evidence="5">
    <location>
        <position position="36"/>
    </location>
    <ligand>
        <name>FMN</name>
        <dbReference type="ChEBI" id="CHEBI:58210"/>
    </ligand>
</feature>
<name>A0A4R1K8H9_9BACT</name>
<dbReference type="Proteomes" id="UP000294614">
    <property type="component" value="Unassembled WGS sequence"/>
</dbReference>
<comment type="caution">
    <text evidence="7">The sequence shown here is derived from an EMBL/GenBank/DDBJ whole genome shotgun (WGS) entry which is preliminary data.</text>
</comment>
<comment type="similarity">
    <text evidence="5">Belongs to the UbiX/PAD1 family.</text>
</comment>
<comment type="function">
    <text evidence="5">Flavin prenyltransferase that catalyzes the synthesis of the prenylated FMN cofactor (prenyl-FMN) for 4-hydroxy-3-polyprenylbenzoic acid decarboxylase UbiD. The prenyltransferase is metal-independent and links a dimethylallyl moiety from dimethylallyl monophosphate (DMAP) to the flavin N5 and C6 atoms of FMN.</text>
</comment>
<feature type="binding site" evidence="5">
    <location>
        <begin position="10"/>
        <end position="12"/>
    </location>
    <ligand>
        <name>FMN</name>
        <dbReference type="ChEBI" id="CHEBI:58210"/>
    </ligand>
</feature>
<feature type="domain" description="Flavoprotein" evidence="6">
    <location>
        <begin position="3"/>
        <end position="177"/>
    </location>
</feature>
<dbReference type="GO" id="GO:0106141">
    <property type="term" value="F:flavin prenyltransferase activity"/>
    <property type="evidence" value="ECO:0007669"/>
    <property type="project" value="UniProtKB-EC"/>
</dbReference>
<dbReference type="RefSeq" id="WP_132873508.1">
    <property type="nucleotide sequence ID" value="NZ_SMGG01000004.1"/>
</dbReference>
<dbReference type="InterPro" id="IPR036551">
    <property type="entry name" value="Flavin_trans-like"/>
</dbReference>